<keyword evidence="2 6" id="KW-0812">Transmembrane</keyword>
<dbReference type="Gene3D" id="1.20.58.340">
    <property type="entry name" value="Magnesium transport protein CorA, transmembrane region"/>
    <property type="match status" value="1"/>
</dbReference>
<reference evidence="7 8" key="1">
    <citation type="submission" date="2024-02" db="EMBL/GenBank/DDBJ databases">
        <title>De novo assembly and annotation of 12 fungi associated with fruit tree decline syndrome in Ontario, Canada.</title>
        <authorList>
            <person name="Sulman M."/>
            <person name="Ellouze W."/>
            <person name="Ilyukhin E."/>
        </authorList>
    </citation>
    <scope>NUCLEOTIDE SEQUENCE [LARGE SCALE GENOMIC DNA]</scope>
    <source>
        <strain evidence="7 8">M169</strain>
    </source>
</reference>
<evidence type="ECO:0000256" key="2">
    <source>
        <dbReference type="ARBA" id="ARBA00022692"/>
    </source>
</evidence>
<dbReference type="Pfam" id="PF01544">
    <property type="entry name" value="CorA"/>
    <property type="match status" value="1"/>
</dbReference>
<feature type="transmembrane region" description="Helical" evidence="6">
    <location>
        <begin position="391"/>
        <end position="412"/>
    </location>
</feature>
<sequence length="489" mass="56015">MQCVVHDFDRVLSVPADPPNDASNKKKKKFADCEACRKNQVYDSPRDAVKHIHDIKEATAALDQNGVIIQEAQDLIEFLSSVSGMLNEIQWLVASTAKGVQNETSRPQLPSSLVHAFDALLSYYIFTARQLSLINRSLGPTGKSRARTDPLEARLQRVRGRCRKISLDVTDLLANAKKDILLKGTQDQGEDALGIQAVGAEFLMAALVTTVQNRSINLPDKGGLQTTAQKSADFIDMYKKYNSQIHFEANRRPQRRVFIAIHELEEELRALGRVLESQRRVLSWYTGKIEPRRSEFSYEVYREPYRFERKYIEKQLRRLSLRQREVARLQEKAAALKRHVGQMIAVLEEDHGKAIRVFTIVTLFFLPLSFVTSFMGMNTNDIRNMDSNQPLFWAVAVPVTALVLAAAFIYGYKSDEVEDVLRRWLQPRARQNEAVLTPLPRRQATWVSVDSKDSIHERDEGKRKTGRFGRYLLRPRTRKETWSREEGDV</sequence>
<evidence type="ECO:0000256" key="6">
    <source>
        <dbReference type="SAM" id="Phobius"/>
    </source>
</evidence>
<keyword evidence="4 6" id="KW-0472">Membrane</keyword>
<keyword evidence="3 6" id="KW-1133">Transmembrane helix</keyword>
<dbReference type="PANTHER" id="PTHR46494">
    <property type="entry name" value="CORA FAMILY METAL ION TRANSPORTER (EUROFUNG)"/>
    <property type="match status" value="1"/>
</dbReference>
<evidence type="ECO:0008006" key="9">
    <source>
        <dbReference type="Google" id="ProtNLM"/>
    </source>
</evidence>
<evidence type="ECO:0000256" key="4">
    <source>
        <dbReference type="ARBA" id="ARBA00023136"/>
    </source>
</evidence>
<feature type="transmembrane region" description="Helical" evidence="6">
    <location>
        <begin position="357"/>
        <end position="379"/>
    </location>
</feature>
<name>A0ABR1P4W2_DIAER</name>
<protein>
    <recommendedName>
        <fullName evidence="9">Ankyrin repeat protein</fullName>
    </recommendedName>
</protein>
<dbReference type="Proteomes" id="UP001430848">
    <property type="component" value="Unassembled WGS sequence"/>
</dbReference>
<evidence type="ECO:0000256" key="5">
    <source>
        <dbReference type="SAM" id="Coils"/>
    </source>
</evidence>
<dbReference type="PANTHER" id="PTHR46494:SF1">
    <property type="entry name" value="CORA FAMILY METAL ION TRANSPORTER (EUROFUNG)"/>
    <property type="match status" value="1"/>
</dbReference>
<organism evidence="7 8">
    <name type="scientific">Diaporthe eres</name>
    <name type="common">Phomopsis oblonga</name>
    <dbReference type="NCBI Taxonomy" id="83184"/>
    <lineage>
        <taxon>Eukaryota</taxon>
        <taxon>Fungi</taxon>
        <taxon>Dikarya</taxon>
        <taxon>Ascomycota</taxon>
        <taxon>Pezizomycotina</taxon>
        <taxon>Sordariomycetes</taxon>
        <taxon>Sordariomycetidae</taxon>
        <taxon>Diaporthales</taxon>
        <taxon>Diaporthaceae</taxon>
        <taxon>Diaporthe</taxon>
        <taxon>Diaporthe eres species complex</taxon>
    </lineage>
</organism>
<accession>A0ABR1P4W2</accession>
<evidence type="ECO:0000313" key="8">
    <source>
        <dbReference type="Proteomes" id="UP001430848"/>
    </source>
</evidence>
<comment type="subcellular location">
    <subcellularLocation>
        <location evidence="1">Cell membrane</location>
        <topology evidence="1">Multi-pass membrane protein</topology>
    </subcellularLocation>
</comment>
<dbReference type="InterPro" id="IPR002523">
    <property type="entry name" value="MgTranspt_CorA/ZnTranspt_ZntB"/>
</dbReference>
<keyword evidence="5" id="KW-0175">Coiled coil</keyword>
<proteinExistence type="predicted"/>
<keyword evidence="8" id="KW-1185">Reference proteome</keyword>
<feature type="coiled-coil region" evidence="5">
    <location>
        <begin position="312"/>
        <end position="339"/>
    </location>
</feature>
<comment type="caution">
    <text evidence="7">The sequence shown here is derived from an EMBL/GenBank/DDBJ whole genome shotgun (WGS) entry which is preliminary data.</text>
</comment>
<dbReference type="EMBL" id="JAKNSF020000043">
    <property type="protein sequence ID" value="KAK7726512.1"/>
    <property type="molecule type" value="Genomic_DNA"/>
</dbReference>
<evidence type="ECO:0000313" key="7">
    <source>
        <dbReference type="EMBL" id="KAK7726512.1"/>
    </source>
</evidence>
<gene>
    <name evidence="7" type="ORF">SLS63_007673</name>
</gene>
<dbReference type="SUPFAM" id="SSF144083">
    <property type="entry name" value="Magnesium transport protein CorA, transmembrane region"/>
    <property type="match status" value="1"/>
</dbReference>
<evidence type="ECO:0000256" key="1">
    <source>
        <dbReference type="ARBA" id="ARBA00004651"/>
    </source>
</evidence>
<evidence type="ECO:0000256" key="3">
    <source>
        <dbReference type="ARBA" id="ARBA00022989"/>
    </source>
</evidence>
<dbReference type="InterPro" id="IPR045863">
    <property type="entry name" value="CorA_TM1_TM2"/>
</dbReference>